<evidence type="ECO:0008006" key="4">
    <source>
        <dbReference type="Google" id="ProtNLM"/>
    </source>
</evidence>
<evidence type="ECO:0000313" key="3">
    <source>
        <dbReference type="Proteomes" id="UP001589576"/>
    </source>
</evidence>
<gene>
    <name evidence="2" type="ORF">ACFFUU_04705</name>
</gene>
<feature type="signal peptide" evidence="1">
    <location>
        <begin position="1"/>
        <end position="19"/>
    </location>
</feature>
<keyword evidence="1" id="KW-0732">Signal</keyword>
<comment type="caution">
    <text evidence="2">The sequence shown here is derived from an EMBL/GenBank/DDBJ whole genome shotgun (WGS) entry which is preliminary data.</text>
</comment>
<sequence>MKHKLFLFVLLTTATFSFAQKKDKREGNYSIQLISAESPKDIQHGTVDSLSSTYEDAIIKINWQYAVSQIGFDLTNKSEKTIKLIWDEAAYISIENVTERIFHKGIKYIDRENSQTPSSIYKNSTLSDLISPTSYTRFVSGQYGGWVSSPLIPTMSAGMFSKKVEYKPELLGKTVRVVLPLKMEEKTLEYVFVFKTIFLEKNQTTVRQ</sequence>
<dbReference type="RefSeq" id="WP_290284360.1">
    <property type="nucleotide sequence ID" value="NZ_JAUFQN010000019.1"/>
</dbReference>
<dbReference type="Proteomes" id="UP001589576">
    <property type="component" value="Unassembled WGS sequence"/>
</dbReference>
<keyword evidence="3" id="KW-1185">Reference proteome</keyword>
<proteinExistence type="predicted"/>
<name>A0ABV5GCU7_9FLAO</name>
<dbReference type="EMBL" id="JBHMFB010000012">
    <property type="protein sequence ID" value="MFB9088894.1"/>
    <property type="molecule type" value="Genomic_DNA"/>
</dbReference>
<organism evidence="2 3">
    <name type="scientific">Flavobacterium paronense</name>
    <dbReference type="NCBI Taxonomy" id="1392775"/>
    <lineage>
        <taxon>Bacteria</taxon>
        <taxon>Pseudomonadati</taxon>
        <taxon>Bacteroidota</taxon>
        <taxon>Flavobacteriia</taxon>
        <taxon>Flavobacteriales</taxon>
        <taxon>Flavobacteriaceae</taxon>
        <taxon>Flavobacterium</taxon>
    </lineage>
</organism>
<evidence type="ECO:0000313" key="2">
    <source>
        <dbReference type="EMBL" id="MFB9088894.1"/>
    </source>
</evidence>
<feature type="chain" id="PRO_5046594077" description="DUF4390 domain-containing protein" evidence="1">
    <location>
        <begin position="20"/>
        <end position="208"/>
    </location>
</feature>
<accession>A0ABV5GCU7</accession>
<evidence type="ECO:0000256" key="1">
    <source>
        <dbReference type="SAM" id="SignalP"/>
    </source>
</evidence>
<reference evidence="2 3" key="1">
    <citation type="submission" date="2024-09" db="EMBL/GenBank/DDBJ databases">
        <authorList>
            <person name="Sun Q."/>
            <person name="Mori K."/>
        </authorList>
    </citation>
    <scope>NUCLEOTIDE SEQUENCE [LARGE SCALE GENOMIC DNA]</scope>
    <source>
        <strain evidence="2 3">CECT 8460</strain>
    </source>
</reference>
<protein>
    <recommendedName>
        <fullName evidence="4">DUF4390 domain-containing protein</fullName>
    </recommendedName>
</protein>